<dbReference type="AlphaFoldDB" id="A0A4Y2V648"/>
<evidence type="ECO:0000313" key="2">
    <source>
        <dbReference type="EMBL" id="GBO20048.1"/>
    </source>
</evidence>
<protein>
    <submittedName>
        <fullName evidence="2">Uncharacterized protein</fullName>
    </submittedName>
</protein>
<feature type="region of interest" description="Disordered" evidence="1">
    <location>
        <begin position="1"/>
        <end position="28"/>
    </location>
</feature>
<reference evidence="2 3" key="1">
    <citation type="journal article" date="2019" name="Sci. Rep.">
        <title>Orb-weaving spider Araneus ventricosus genome elucidates the spidroin gene catalogue.</title>
        <authorList>
            <person name="Kono N."/>
            <person name="Nakamura H."/>
            <person name="Ohtoshi R."/>
            <person name="Moran D.A.P."/>
            <person name="Shinohara A."/>
            <person name="Yoshida Y."/>
            <person name="Fujiwara M."/>
            <person name="Mori M."/>
            <person name="Tomita M."/>
            <person name="Arakawa K."/>
        </authorList>
    </citation>
    <scope>NUCLEOTIDE SEQUENCE [LARGE SCALE GENOMIC DNA]</scope>
</reference>
<proteinExistence type="predicted"/>
<evidence type="ECO:0000256" key="1">
    <source>
        <dbReference type="SAM" id="MobiDB-lite"/>
    </source>
</evidence>
<dbReference type="Proteomes" id="UP000499080">
    <property type="component" value="Unassembled WGS sequence"/>
</dbReference>
<accession>A0A4Y2V648</accession>
<keyword evidence="3" id="KW-1185">Reference proteome</keyword>
<organism evidence="2 3">
    <name type="scientific">Araneus ventricosus</name>
    <name type="common">Orbweaver spider</name>
    <name type="synonym">Epeira ventricosa</name>
    <dbReference type="NCBI Taxonomy" id="182803"/>
    <lineage>
        <taxon>Eukaryota</taxon>
        <taxon>Metazoa</taxon>
        <taxon>Ecdysozoa</taxon>
        <taxon>Arthropoda</taxon>
        <taxon>Chelicerata</taxon>
        <taxon>Arachnida</taxon>
        <taxon>Araneae</taxon>
        <taxon>Araneomorphae</taxon>
        <taxon>Entelegynae</taxon>
        <taxon>Araneoidea</taxon>
        <taxon>Araneidae</taxon>
        <taxon>Araneus</taxon>
    </lineage>
</organism>
<sequence>ALKFGRGGVEVRSRLQDQRVPGTKPDSTKNVGLLHVISDIECQKSSHY</sequence>
<gene>
    <name evidence="2" type="ORF">AVEN_18477_1</name>
</gene>
<comment type="caution">
    <text evidence="2">The sequence shown here is derived from an EMBL/GenBank/DDBJ whole genome shotgun (WGS) entry which is preliminary data.</text>
</comment>
<dbReference type="EMBL" id="BGPR01043458">
    <property type="protein sequence ID" value="GBO20048.1"/>
    <property type="molecule type" value="Genomic_DNA"/>
</dbReference>
<evidence type="ECO:0000313" key="3">
    <source>
        <dbReference type="Proteomes" id="UP000499080"/>
    </source>
</evidence>
<name>A0A4Y2V648_ARAVE</name>
<feature type="non-terminal residue" evidence="2">
    <location>
        <position position="1"/>
    </location>
</feature>